<evidence type="ECO:0000259" key="9">
    <source>
        <dbReference type="Pfam" id="PF25904"/>
    </source>
</evidence>
<dbReference type="Pfam" id="PF25904">
    <property type="entry name" value="Tmrp11_N"/>
    <property type="match status" value="1"/>
</dbReference>
<dbReference type="InterPro" id="IPR000241">
    <property type="entry name" value="RlmKL-like_Mtase"/>
</dbReference>
<evidence type="ECO:0000256" key="6">
    <source>
        <dbReference type="ARBA" id="ARBA00067484"/>
    </source>
</evidence>
<evidence type="ECO:0000256" key="5">
    <source>
        <dbReference type="ARBA" id="ARBA00065434"/>
    </source>
</evidence>
<evidence type="ECO:0000313" key="11">
    <source>
        <dbReference type="WBParaSite" id="L893_g23683.t2"/>
    </source>
</evidence>
<dbReference type="WBParaSite" id="L893_g23683.t2">
    <property type="protein sequence ID" value="L893_g23683.t2"/>
    <property type="gene ID" value="L893_g23683"/>
</dbReference>
<proteinExistence type="predicted"/>
<evidence type="ECO:0000256" key="7">
    <source>
        <dbReference type="ARBA" id="ARBA00075308"/>
    </source>
</evidence>
<dbReference type="GO" id="GO:0005737">
    <property type="term" value="C:cytoplasm"/>
    <property type="evidence" value="ECO:0007669"/>
    <property type="project" value="TreeGrafter"/>
</dbReference>
<dbReference type="GO" id="GO:0043527">
    <property type="term" value="C:tRNA methyltransferase complex"/>
    <property type="evidence" value="ECO:0007669"/>
    <property type="project" value="UniProtKB-ARBA"/>
</dbReference>
<dbReference type="PRINTS" id="PR00507">
    <property type="entry name" value="N12N6MTFRASE"/>
</dbReference>
<name>A0A1I7Z8K3_9BILA</name>
<comment type="function">
    <text evidence="4">Catalytic subunit of the TRMT11-TRM112 methyltransferase complex, that specifically mediates the S-adenosyl-L-methionine-dependent N(2)-methylation of guanosine nucleotide at position 10 (m2G10) in tRNAs. This is one of the major tRNA (guanine-N(2))-methyltransferases.</text>
</comment>
<comment type="catalytic activity">
    <reaction evidence="3">
        <text>guanosine(10) in tRNA + S-adenosyl-L-methionine = N(2)-methylguanosine(10) in tRNA + S-adenosyl-L-homocysteine + H(+)</text>
        <dbReference type="Rhea" id="RHEA:43128"/>
        <dbReference type="Rhea" id="RHEA-COMP:10355"/>
        <dbReference type="Rhea" id="RHEA-COMP:10357"/>
        <dbReference type="ChEBI" id="CHEBI:15378"/>
        <dbReference type="ChEBI" id="CHEBI:57856"/>
        <dbReference type="ChEBI" id="CHEBI:59789"/>
        <dbReference type="ChEBI" id="CHEBI:74269"/>
        <dbReference type="ChEBI" id="CHEBI:74481"/>
        <dbReference type="EC" id="2.1.1.214"/>
    </reaction>
    <physiologicalReaction direction="left-to-right" evidence="3">
        <dbReference type="Rhea" id="RHEA:43129"/>
    </physiologicalReaction>
</comment>
<sequence length="439" mass="49351">MDNLHGDLVQNILLLVARLLGKIRHRTHADATMDLSPTPRRYVFVFSQQHLNFRLAELESVSSLFNIRLSHVSDVEKAHVCVVEAESDADVQTLLSRSMLLRSAYELLAEADTYEQFFELVEKEKASFQRFNDPTQSFAFRLRKNGRKADSAYVKKKIHELGGALPLEKAVVELDNPTNVFTLVEEFTEKNKTSCPDKVYFGRWNVFTLVEEFTEKNKTSCPDKVYFGRWIGDGQGSLKAVYNLQDRVYIGNTTMDPELAFIQANIIKAGVGSLVLDPFCGTGGLVLPAAHFGSAVFGTEINYMIAKARGKSSRQGVKYLTEKESLQANFDQYGTTHLFQSLVIADASRHGLWNSPSSSGIFDALIADPPYGVREKCAKVGRKEPKEGWIETSTIHPQRFPEKSKYDLCDVFLDLLNLAARVLVVGGRVAYWFPVFPEE</sequence>
<feature type="domain" description="Ribosomal RNA large subunit methyltransferase K/L-like methyltransferase" evidence="8">
    <location>
        <begin position="247"/>
        <end position="376"/>
    </location>
</feature>
<dbReference type="GO" id="GO:0003676">
    <property type="term" value="F:nucleic acid binding"/>
    <property type="evidence" value="ECO:0007669"/>
    <property type="project" value="InterPro"/>
</dbReference>
<dbReference type="InterPro" id="IPR029063">
    <property type="entry name" value="SAM-dependent_MTases_sf"/>
</dbReference>
<organism evidence="10 11">
    <name type="scientific">Steinernema glaseri</name>
    <dbReference type="NCBI Taxonomy" id="37863"/>
    <lineage>
        <taxon>Eukaryota</taxon>
        <taxon>Metazoa</taxon>
        <taxon>Ecdysozoa</taxon>
        <taxon>Nematoda</taxon>
        <taxon>Chromadorea</taxon>
        <taxon>Rhabditida</taxon>
        <taxon>Tylenchina</taxon>
        <taxon>Panagrolaimomorpha</taxon>
        <taxon>Strongyloidoidea</taxon>
        <taxon>Steinernematidae</taxon>
        <taxon>Steinernema</taxon>
    </lineage>
</organism>
<dbReference type="SUPFAM" id="SSF53335">
    <property type="entry name" value="S-adenosyl-L-methionine-dependent methyltransferases"/>
    <property type="match status" value="1"/>
</dbReference>
<dbReference type="PANTHER" id="PTHR13370">
    <property type="entry name" value="RNA METHYLASE-RELATED"/>
    <property type="match status" value="1"/>
</dbReference>
<comment type="subunit">
    <text evidence="5">Part of the heterodimeric TRMT11-TRM112 methyltransferase complex; this complex forms an active tRNA methyltransferase, where TRMT112 acts as an activator of the catalytic subunit TRMT11.</text>
</comment>
<dbReference type="Pfam" id="PF01170">
    <property type="entry name" value="UPF0020"/>
    <property type="match status" value="1"/>
</dbReference>
<evidence type="ECO:0000256" key="1">
    <source>
        <dbReference type="ARBA" id="ARBA00022603"/>
    </source>
</evidence>
<dbReference type="PIRSF" id="PIRSF017259">
    <property type="entry name" value="tRNA_mtfrase_TRM11"/>
    <property type="match status" value="1"/>
</dbReference>
<evidence type="ECO:0000313" key="10">
    <source>
        <dbReference type="Proteomes" id="UP000095287"/>
    </source>
</evidence>
<dbReference type="Gene3D" id="3.40.50.150">
    <property type="entry name" value="Vaccinia Virus protein VP39"/>
    <property type="match status" value="1"/>
</dbReference>
<dbReference type="Proteomes" id="UP000095287">
    <property type="component" value="Unplaced"/>
</dbReference>
<reference evidence="11" key="1">
    <citation type="submission" date="2016-11" db="UniProtKB">
        <authorList>
            <consortium name="WormBaseParasite"/>
        </authorList>
    </citation>
    <scope>IDENTIFICATION</scope>
</reference>
<keyword evidence="10" id="KW-1185">Reference proteome</keyword>
<dbReference type="InterPro" id="IPR059073">
    <property type="entry name" value="TRMT11_N"/>
</dbReference>
<evidence type="ECO:0000256" key="4">
    <source>
        <dbReference type="ARBA" id="ARBA00056270"/>
    </source>
</evidence>
<dbReference type="GO" id="GO:0160102">
    <property type="term" value="F:tRNA (guanine(10)-N2)-methyltransferase activity"/>
    <property type="evidence" value="ECO:0007669"/>
    <property type="project" value="UniProtKB-EC"/>
</dbReference>
<dbReference type="PROSITE" id="PS00092">
    <property type="entry name" value="N6_MTASE"/>
    <property type="match status" value="1"/>
</dbReference>
<evidence type="ECO:0000256" key="2">
    <source>
        <dbReference type="ARBA" id="ARBA00022679"/>
    </source>
</evidence>
<dbReference type="PANTHER" id="PTHR13370:SF3">
    <property type="entry name" value="TRNA (GUANINE(10)-N2)-METHYLTRANSFERASE HOMOLOG"/>
    <property type="match status" value="1"/>
</dbReference>
<keyword evidence="1" id="KW-0489">Methyltransferase</keyword>
<evidence type="ECO:0000256" key="3">
    <source>
        <dbReference type="ARBA" id="ARBA00050985"/>
    </source>
</evidence>
<keyword evidence="2" id="KW-0808">Transferase</keyword>
<accession>A0A1I7Z8K3</accession>
<evidence type="ECO:0000259" key="8">
    <source>
        <dbReference type="Pfam" id="PF01170"/>
    </source>
</evidence>
<dbReference type="CDD" id="cd02440">
    <property type="entry name" value="AdoMet_MTases"/>
    <property type="match status" value="1"/>
</dbReference>
<feature type="domain" description="tRNA (guanine(10)-N(2))-methyltransferase TRMT11 N-terminal" evidence="9">
    <location>
        <begin position="41"/>
        <end position="204"/>
    </location>
</feature>
<protein>
    <recommendedName>
        <fullName evidence="6">tRNA (guanine(10)-N(2))-methyltransferase TRMT11</fullName>
    </recommendedName>
    <alternativeName>
        <fullName evidence="7">tRNA methyltransferase 11 homolog</fullName>
    </alternativeName>
</protein>
<dbReference type="InterPro" id="IPR002052">
    <property type="entry name" value="DNA_methylase_N6_adenine_CS"/>
</dbReference>
<dbReference type="AlphaFoldDB" id="A0A1I7Z8K3"/>
<dbReference type="GO" id="GO:0032259">
    <property type="term" value="P:methylation"/>
    <property type="evidence" value="ECO:0007669"/>
    <property type="project" value="UniProtKB-KW"/>
</dbReference>